<dbReference type="EMBL" id="FRDM01000006">
    <property type="protein sequence ID" value="SHN70310.1"/>
    <property type="molecule type" value="Genomic_DNA"/>
</dbReference>
<dbReference type="PANTHER" id="PTHR11941:SF169">
    <property type="entry name" value="(7AS)-7A-METHYL-1,5-DIOXO-2,3,5,6,7,7A-HEXAHYDRO-1H-INDENE-CARBOXYL-COA HYDROLASE"/>
    <property type="match status" value="1"/>
</dbReference>
<evidence type="ECO:0000313" key="5">
    <source>
        <dbReference type="EMBL" id="SHN70310.1"/>
    </source>
</evidence>
<dbReference type="GO" id="GO:0016829">
    <property type="term" value="F:lyase activity"/>
    <property type="evidence" value="ECO:0007669"/>
    <property type="project" value="UniProtKB-KW"/>
</dbReference>
<evidence type="ECO:0000256" key="3">
    <source>
        <dbReference type="ARBA" id="ARBA00023239"/>
    </source>
</evidence>
<dbReference type="GO" id="GO:0006635">
    <property type="term" value="P:fatty acid beta-oxidation"/>
    <property type="evidence" value="ECO:0007669"/>
    <property type="project" value="TreeGrafter"/>
</dbReference>
<name>A0A1M7THW5_9ACTN</name>
<dbReference type="Proteomes" id="UP000184428">
    <property type="component" value="Unassembled WGS sequence"/>
</dbReference>
<dbReference type="Gene3D" id="3.90.226.10">
    <property type="entry name" value="2-enoyl-CoA Hydratase, Chain A, domain 1"/>
    <property type="match status" value="1"/>
</dbReference>
<gene>
    <name evidence="5" type="ORF">SAMN05660350_01762</name>
</gene>
<dbReference type="Gene3D" id="1.10.12.10">
    <property type="entry name" value="Lyase 2-enoyl-coa Hydratase, Chain A, domain 2"/>
    <property type="match status" value="1"/>
</dbReference>
<proteinExistence type="inferred from homology"/>
<reference evidence="5 6" key="1">
    <citation type="submission" date="2016-12" db="EMBL/GenBank/DDBJ databases">
        <authorList>
            <person name="Song W.-J."/>
            <person name="Kurnit D.M."/>
        </authorList>
    </citation>
    <scope>NUCLEOTIDE SEQUENCE [LARGE SCALE GENOMIC DNA]</scope>
    <source>
        <strain evidence="5 6">DSM 43162</strain>
    </source>
</reference>
<evidence type="ECO:0000256" key="2">
    <source>
        <dbReference type="ARBA" id="ARBA00023098"/>
    </source>
</evidence>
<dbReference type="SUPFAM" id="SSF52096">
    <property type="entry name" value="ClpP/crotonase"/>
    <property type="match status" value="1"/>
</dbReference>
<dbReference type="CDD" id="cd06558">
    <property type="entry name" value="crotonase-like"/>
    <property type="match status" value="1"/>
</dbReference>
<dbReference type="InterPro" id="IPR014748">
    <property type="entry name" value="Enoyl-CoA_hydra_C"/>
</dbReference>
<dbReference type="InterPro" id="IPR029045">
    <property type="entry name" value="ClpP/crotonase-like_dom_sf"/>
</dbReference>
<dbReference type="PROSITE" id="PS00166">
    <property type="entry name" value="ENOYL_COA_HYDRATASE"/>
    <property type="match status" value="1"/>
</dbReference>
<accession>A0A1M7THW5</accession>
<keyword evidence="3" id="KW-0456">Lyase</keyword>
<evidence type="ECO:0000313" key="6">
    <source>
        <dbReference type="Proteomes" id="UP000184428"/>
    </source>
</evidence>
<keyword evidence="2" id="KW-0443">Lipid metabolism</keyword>
<dbReference type="Pfam" id="PF00378">
    <property type="entry name" value="ECH_1"/>
    <property type="match status" value="1"/>
</dbReference>
<dbReference type="PANTHER" id="PTHR11941">
    <property type="entry name" value="ENOYL-COA HYDRATASE-RELATED"/>
    <property type="match status" value="1"/>
</dbReference>
<organism evidence="5 6">
    <name type="scientific">Geodermatophilus obscurus</name>
    <dbReference type="NCBI Taxonomy" id="1861"/>
    <lineage>
        <taxon>Bacteria</taxon>
        <taxon>Bacillati</taxon>
        <taxon>Actinomycetota</taxon>
        <taxon>Actinomycetes</taxon>
        <taxon>Geodermatophilales</taxon>
        <taxon>Geodermatophilaceae</taxon>
        <taxon>Geodermatophilus</taxon>
    </lineage>
</organism>
<dbReference type="InterPro" id="IPR001753">
    <property type="entry name" value="Enoyl-CoA_hydra/iso"/>
</dbReference>
<evidence type="ECO:0000256" key="4">
    <source>
        <dbReference type="RuleBase" id="RU003707"/>
    </source>
</evidence>
<sequence length="270" mass="29204">MPQVAGMGNPQRRESGLVVDERGHVRVLTLDRPERRNALSAALQADLVEELLRCAEDGNVRAVVLAANGPAFCAGFDLTEIREQDLRGERFRPPMNRPTRALFEVVTETPVPIVAAIAGAAVAGGFELALACDLRVAAPGVPMGLPEAKIGMGANFGSVVLPKRIPMGIALELLYTGEYVTSEVAERWGLVNRLVPADDVLPTALGLAEQIALNAPISVRRMKETAVKALELPLWQALRLDVGPNPYLSEDREEGIAARLEKRPPRWTGR</sequence>
<protein>
    <submittedName>
        <fullName evidence="5">Short chain enoyl-CoA hydratase</fullName>
    </submittedName>
</protein>
<dbReference type="AlphaFoldDB" id="A0A1M7THW5"/>
<dbReference type="InterPro" id="IPR018376">
    <property type="entry name" value="Enoyl-CoA_hyd/isom_CS"/>
</dbReference>
<evidence type="ECO:0000256" key="1">
    <source>
        <dbReference type="ARBA" id="ARBA00005254"/>
    </source>
</evidence>
<comment type="similarity">
    <text evidence="1 4">Belongs to the enoyl-CoA hydratase/isomerase family.</text>
</comment>